<evidence type="ECO:0000313" key="3">
    <source>
        <dbReference type="Proteomes" id="UP000031443"/>
    </source>
</evidence>
<dbReference type="GO" id="GO:0007288">
    <property type="term" value="P:sperm axoneme assembly"/>
    <property type="evidence" value="ECO:0007669"/>
    <property type="project" value="TreeGrafter"/>
</dbReference>
<sequence length="233" mass="26346">AVELPIKFTPQYPGRYPCQILLQSSYDIRVYLIECVVNTDSTEAELEFVTPAYQAVIQDLPISNMSNQDWKLQAILEGHCFYGPPLIYVGPGETTQYPLMFKPIAECVTLGKLILQNETDGTEHIFGLKGIGRKPLALDHIVIDCQVRQITQKVLMVPNYTKNKLTYKEKPDLEEGLGLPRLPAVEYPEELEEPGSNPGQREPDTEWDLELELPAAEYPDELEGPEGPTRETW</sequence>
<dbReference type="GO" id="GO:0005929">
    <property type="term" value="C:cilium"/>
    <property type="evidence" value="ECO:0007669"/>
    <property type="project" value="TreeGrafter"/>
</dbReference>
<keyword evidence="3" id="KW-1185">Reference proteome</keyword>
<accession>M7BAS0</accession>
<dbReference type="AlphaFoldDB" id="M7BAS0"/>
<proteinExistence type="predicted"/>
<organism evidence="2 3">
    <name type="scientific">Chelonia mydas</name>
    <name type="common">Green sea-turtle</name>
    <name type="synonym">Chelonia agassizi</name>
    <dbReference type="NCBI Taxonomy" id="8469"/>
    <lineage>
        <taxon>Eukaryota</taxon>
        <taxon>Metazoa</taxon>
        <taxon>Chordata</taxon>
        <taxon>Craniata</taxon>
        <taxon>Vertebrata</taxon>
        <taxon>Euteleostomi</taxon>
        <taxon>Archelosauria</taxon>
        <taxon>Testudinata</taxon>
        <taxon>Testudines</taxon>
        <taxon>Cryptodira</taxon>
        <taxon>Durocryptodira</taxon>
        <taxon>Americhelydia</taxon>
        <taxon>Chelonioidea</taxon>
        <taxon>Cheloniidae</taxon>
        <taxon>Chelonia</taxon>
    </lineage>
</organism>
<name>M7BAS0_CHEMY</name>
<dbReference type="STRING" id="8469.M7BAS0"/>
<protein>
    <submittedName>
        <fullName evidence="2">Uncharacterized protein</fullName>
    </submittedName>
</protein>
<feature type="non-terminal residue" evidence="2">
    <location>
        <position position="1"/>
    </location>
</feature>
<dbReference type="EMBL" id="KB539241">
    <property type="protein sequence ID" value="EMP32675.1"/>
    <property type="molecule type" value="Genomic_DNA"/>
</dbReference>
<dbReference type="PANTHER" id="PTHR45912">
    <property type="entry name" value="CILIA- AND FLAGELLA-ASSOCIATED PROTEIN 47"/>
    <property type="match status" value="1"/>
</dbReference>
<reference evidence="3" key="1">
    <citation type="journal article" date="2013" name="Nat. Genet.">
        <title>The draft genomes of soft-shell turtle and green sea turtle yield insights into the development and evolution of the turtle-specific body plan.</title>
        <authorList>
            <person name="Wang Z."/>
            <person name="Pascual-Anaya J."/>
            <person name="Zadissa A."/>
            <person name="Li W."/>
            <person name="Niimura Y."/>
            <person name="Huang Z."/>
            <person name="Li C."/>
            <person name="White S."/>
            <person name="Xiong Z."/>
            <person name="Fang D."/>
            <person name="Wang B."/>
            <person name="Ming Y."/>
            <person name="Chen Y."/>
            <person name="Zheng Y."/>
            <person name="Kuraku S."/>
            <person name="Pignatelli M."/>
            <person name="Herrero J."/>
            <person name="Beal K."/>
            <person name="Nozawa M."/>
            <person name="Li Q."/>
            <person name="Wang J."/>
            <person name="Zhang H."/>
            <person name="Yu L."/>
            <person name="Shigenobu S."/>
            <person name="Wang J."/>
            <person name="Liu J."/>
            <person name="Flicek P."/>
            <person name="Searle S."/>
            <person name="Wang J."/>
            <person name="Kuratani S."/>
            <person name="Yin Y."/>
            <person name="Aken B."/>
            <person name="Zhang G."/>
            <person name="Irie N."/>
        </authorList>
    </citation>
    <scope>NUCLEOTIDE SEQUENCE [LARGE SCALE GENOMIC DNA]</scope>
</reference>
<evidence type="ECO:0000256" key="1">
    <source>
        <dbReference type="SAM" id="MobiDB-lite"/>
    </source>
</evidence>
<gene>
    <name evidence="2" type="ORF">UY3_10165</name>
</gene>
<feature type="region of interest" description="Disordered" evidence="1">
    <location>
        <begin position="176"/>
        <end position="233"/>
    </location>
</feature>
<dbReference type="PANTHER" id="PTHR45912:SF3">
    <property type="entry name" value="CILIA- AND FLAGELLA-ASSOCIATED PROTEIN 47"/>
    <property type="match status" value="1"/>
</dbReference>
<dbReference type="Proteomes" id="UP000031443">
    <property type="component" value="Unassembled WGS sequence"/>
</dbReference>
<evidence type="ECO:0000313" key="2">
    <source>
        <dbReference type="EMBL" id="EMP32675.1"/>
    </source>
</evidence>